<dbReference type="EMBL" id="QYRT01000033">
    <property type="protein sequence ID" value="TIH33693.1"/>
    <property type="molecule type" value="Genomic_DNA"/>
</dbReference>
<evidence type="ECO:0000313" key="2">
    <source>
        <dbReference type="Proteomes" id="UP000306192"/>
    </source>
</evidence>
<dbReference type="AlphaFoldDB" id="A0A4T2BPT1"/>
<accession>A0A4T2BPT1</accession>
<dbReference type="OrthoDB" id="4778048at2"/>
<keyword evidence="2" id="KW-1185">Reference proteome</keyword>
<dbReference type="RefSeq" id="WP_136643016.1">
    <property type="nucleotide sequence ID" value="NZ_QYRT01000033.1"/>
</dbReference>
<gene>
    <name evidence="1" type="ORF">D4765_14520</name>
</gene>
<dbReference type="Proteomes" id="UP000306192">
    <property type="component" value="Unassembled WGS sequence"/>
</dbReference>
<reference evidence="1 2" key="1">
    <citation type="journal article" date="2019" name="Microorganisms">
        <title>Systematic Affiliation and Genome Analysis of Subtercola vilae DB165(T) with Particular Emphasis on Cold Adaptation of an Isolate from a High-Altitude Cold Volcano Lake.</title>
        <authorList>
            <person name="Villalobos A.S."/>
            <person name="Wiese J."/>
            <person name="Imhoff J.F."/>
            <person name="Dorador C."/>
            <person name="Keller A."/>
            <person name="Hentschel U."/>
        </authorList>
    </citation>
    <scope>NUCLEOTIDE SEQUENCE [LARGE SCALE GENOMIC DNA]</scope>
    <source>
        <strain evidence="1 2">DB165</strain>
    </source>
</reference>
<name>A0A4T2BPT1_9MICO</name>
<comment type="caution">
    <text evidence="1">The sequence shown here is derived from an EMBL/GenBank/DDBJ whole genome shotgun (WGS) entry which is preliminary data.</text>
</comment>
<proteinExistence type="predicted"/>
<protein>
    <submittedName>
        <fullName evidence="1">Uncharacterized protein</fullName>
    </submittedName>
</protein>
<sequence length="237" mass="27073">MKWYPLDSIRYGHRDKLAEGGLVAYDFKAWRVIEIRPMDDESRISVRLRPVADDWTALGRNDIHLSAGKYHQFDRLPEHYSVCVKCGDIQPCREVTAERDAAEAMERAERYDVFLRCPACLETVTPRQKQISFQENVVAILGPMVTFHLRSKCQGWAVDYEKKWAKVTGGKITLSCEGHQIGHHDGTRTCLNIECPSPSEATHGRYSACWVMNAACNRPECMAVIDEYLTKREAKHA</sequence>
<evidence type="ECO:0000313" key="1">
    <source>
        <dbReference type="EMBL" id="TIH33693.1"/>
    </source>
</evidence>
<organism evidence="1 2">
    <name type="scientific">Subtercola vilae</name>
    <dbReference type="NCBI Taxonomy" id="2056433"/>
    <lineage>
        <taxon>Bacteria</taxon>
        <taxon>Bacillati</taxon>
        <taxon>Actinomycetota</taxon>
        <taxon>Actinomycetes</taxon>
        <taxon>Micrococcales</taxon>
        <taxon>Microbacteriaceae</taxon>
        <taxon>Subtercola</taxon>
    </lineage>
</organism>